<dbReference type="EMBL" id="LGRX02005441">
    <property type="protein sequence ID" value="KAK3278426.1"/>
    <property type="molecule type" value="Genomic_DNA"/>
</dbReference>
<feature type="compositionally biased region" description="Polar residues" evidence="1">
    <location>
        <begin position="181"/>
        <end position="190"/>
    </location>
</feature>
<keyword evidence="3" id="KW-1185">Reference proteome</keyword>
<evidence type="ECO:0000313" key="3">
    <source>
        <dbReference type="Proteomes" id="UP001190700"/>
    </source>
</evidence>
<evidence type="ECO:0000256" key="1">
    <source>
        <dbReference type="SAM" id="MobiDB-lite"/>
    </source>
</evidence>
<reference evidence="2 3" key="1">
    <citation type="journal article" date="2015" name="Genome Biol. Evol.">
        <title>Comparative Genomics of a Bacterivorous Green Alga Reveals Evolutionary Causalities and Consequences of Phago-Mixotrophic Mode of Nutrition.</title>
        <authorList>
            <person name="Burns J.A."/>
            <person name="Paasch A."/>
            <person name="Narechania A."/>
            <person name="Kim E."/>
        </authorList>
    </citation>
    <scope>NUCLEOTIDE SEQUENCE [LARGE SCALE GENOMIC DNA]</scope>
    <source>
        <strain evidence="2 3">PLY_AMNH</strain>
    </source>
</reference>
<dbReference type="Proteomes" id="UP001190700">
    <property type="component" value="Unassembled WGS sequence"/>
</dbReference>
<name>A0AAE0GHZ9_9CHLO</name>
<accession>A0AAE0GHZ9</accession>
<feature type="region of interest" description="Disordered" evidence="1">
    <location>
        <begin position="150"/>
        <end position="190"/>
    </location>
</feature>
<dbReference type="AlphaFoldDB" id="A0AAE0GHZ9"/>
<sequence length="190" mass="21227">MIGYYRKSHKSLNFTDCKKNGTPEIGQKDDDLCLVLDEGDLTGRREFTENTFKAKADMIHRFKMKRDFPSFKSTVLRMIRFGRYFVSTRFVIESRGLSEPRSESLRHTIILPKNAAVEQDIVNVLFPYETAEVAAAADRRPSGIGFYDGDHDDADDDGPVTMTDGPVTVGTPAAKDVAPVQFQTPPESSA</sequence>
<comment type="caution">
    <text evidence="2">The sequence shown here is derived from an EMBL/GenBank/DDBJ whole genome shotgun (WGS) entry which is preliminary data.</text>
</comment>
<proteinExistence type="predicted"/>
<organism evidence="2 3">
    <name type="scientific">Cymbomonas tetramitiformis</name>
    <dbReference type="NCBI Taxonomy" id="36881"/>
    <lineage>
        <taxon>Eukaryota</taxon>
        <taxon>Viridiplantae</taxon>
        <taxon>Chlorophyta</taxon>
        <taxon>Pyramimonadophyceae</taxon>
        <taxon>Pyramimonadales</taxon>
        <taxon>Pyramimonadaceae</taxon>
        <taxon>Cymbomonas</taxon>
    </lineage>
</organism>
<evidence type="ECO:0000313" key="2">
    <source>
        <dbReference type="EMBL" id="KAK3278426.1"/>
    </source>
</evidence>
<gene>
    <name evidence="2" type="ORF">CYMTET_13639</name>
</gene>
<protein>
    <submittedName>
        <fullName evidence="2">Uncharacterized protein</fullName>
    </submittedName>
</protein>